<feature type="compositionally biased region" description="Low complexity" evidence="1">
    <location>
        <begin position="31"/>
        <end position="43"/>
    </location>
</feature>
<evidence type="ECO:0008006" key="5">
    <source>
        <dbReference type="Google" id="ProtNLM"/>
    </source>
</evidence>
<dbReference type="EMBL" id="JAWIIJ010000027">
    <property type="protein sequence ID" value="MDV2081167.1"/>
    <property type="molecule type" value="Genomic_DNA"/>
</dbReference>
<protein>
    <recommendedName>
        <fullName evidence="5">Lipocalin-like domain-containing protein</fullName>
    </recommendedName>
</protein>
<name>A0ABU3W4Q2_9GAMM</name>
<dbReference type="PROSITE" id="PS51257">
    <property type="entry name" value="PROKAR_LIPOPROTEIN"/>
    <property type="match status" value="1"/>
</dbReference>
<dbReference type="Proteomes" id="UP001269819">
    <property type="component" value="Unassembled WGS sequence"/>
</dbReference>
<gene>
    <name evidence="3" type="ORF">RYS15_20945</name>
</gene>
<reference evidence="3 4" key="1">
    <citation type="submission" date="2023-10" db="EMBL/GenBank/DDBJ databases">
        <title>Characteristics and mechanism of a salt-tolerant marine origin heterotrophic nitrifying- aerobic denitrifying bacteria Marinobacter xestospongiae HN1.</title>
        <authorList>
            <person name="Qi R."/>
        </authorList>
    </citation>
    <scope>NUCLEOTIDE SEQUENCE [LARGE SCALE GENOMIC DNA]</scope>
    <source>
        <strain evidence="3 4">HN1</strain>
    </source>
</reference>
<sequence>MKKILALTLVSALMAGCGGGSSGGDLEADNPDNGSGSDSSQGDGDNGSGTPTDQVTALDGTWKKDCGPVEGQEHYDIVTVTHDRGAFTSSIENFRDASCTLPLEYSPNPTASGTYTVGEEVSLSDGVTATKMDSHITQFNGAPFDINDYNIFYIQNNILYIGEGDADTPQTRPATLDYDRPYYRIN</sequence>
<keyword evidence="2" id="KW-0732">Signal</keyword>
<proteinExistence type="predicted"/>
<comment type="caution">
    <text evidence="3">The sequence shown here is derived from an EMBL/GenBank/DDBJ whole genome shotgun (WGS) entry which is preliminary data.</text>
</comment>
<keyword evidence="4" id="KW-1185">Reference proteome</keyword>
<feature type="chain" id="PRO_5046354059" description="Lipocalin-like domain-containing protein" evidence="2">
    <location>
        <begin position="23"/>
        <end position="186"/>
    </location>
</feature>
<accession>A0ABU3W4Q2</accession>
<dbReference type="RefSeq" id="WP_316975454.1">
    <property type="nucleotide sequence ID" value="NZ_JAWIIJ010000027.1"/>
</dbReference>
<organism evidence="3 4">
    <name type="scientific">Marinobacter xestospongiae</name>
    <dbReference type="NCBI Taxonomy" id="994319"/>
    <lineage>
        <taxon>Bacteria</taxon>
        <taxon>Pseudomonadati</taxon>
        <taxon>Pseudomonadota</taxon>
        <taxon>Gammaproteobacteria</taxon>
        <taxon>Pseudomonadales</taxon>
        <taxon>Marinobacteraceae</taxon>
        <taxon>Marinobacter</taxon>
    </lineage>
</organism>
<feature type="signal peptide" evidence="2">
    <location>
        <begin position="1"/>
        <end position="22"/>
    </location>
</feature>
<evidence type="ECO:0000313" key="3">
    <source>
        <dbReference type="EMBL" id="MDV2081167.1"/>
    </source>
</evidence>
<evidence type="ECO:0000256" key="2">
    <source>
        <dbReference type="SAM" id="SignalP"/>
    </source>
</evidence>
<evidence type="ECO:0000256" key="1">
    <source>
        <dbReference type="SAM" id="MobiDB-lite"/>
    </source>
</evidence>
<evidence type="ECO:0000313" key="4">
    <source>
        <dbReference type="Proteomes" id="UP001269819"/>
    </source>
</evidence>
<feature type="region of interest" description="Disordered" evidence="1">
    <location>
        <begin position="20"/>
        <end position="53"/>
    </location>
</feature>